<dbReference type="RefSeq" id="WP_146292367.1">
    <property type="nucleotide sequence ID" value="NZ_CP042304.1"/>
</dbReference>
<reference evidence="2 3" key="1">
    <citation type="submission" date="2019-07" db="EMBL/GenBank/DDBJ databases">
        <title>Full genome sequence of Devosia sp. Gsoil 520.</title>
        <authorList>
            <person name="Im W.-T."/>
        </authorList>
    </citation>
    <scope>NUCLEOTIDE SEQUENCE [LARGE SCALE GENOMIC DNA]</scope>
    <source>
        <strain evidence="2 3">Gsoil 520</strain>
    </source>
</reference>
<evidence type="ECO:0000313" key="3">
    <source>
        <dbReference type="Proteomes" id="UP000315364"/>
    </source>
</evidence>
<feature type="signal peptide" evidence="1">
    <location>
        <begin position="1"/>
        <end position="22"/>
    </location>
</feature>
<evidence type="ECO:0008006" key="4">
    <source>
        <dbReference type="Google" id="ProtNLM"/>
    </source>
</evidence>
<organism evidence="2 3">
    <name type="scientific">Devosia ginsengisoli</name>
    <dbReference type="NCBI Taxonomy" id="400770"/>
    <lineage>
        <taxon>Bacteria</taxon>
        <taxon>Pseudomonadati</taxon>
        <taxon>Pseudomonadota</taxon>
        <taxon>Alphaproteobacteria</taxon>
        <taxon>Hyphomicrobiales</taxon>
        <taxon>Devosiaceae</taxon>
        <taxon>Devosia</taxon>
    </lineage>
</organism>
<proteinExistence type="predicted"/>
<evidence type="ECO:0000256" key="1">
    <source>
        <dbReference type="SAM" id="SignalP"/>
    </source>
</evidence>
<accession>A0A5B8LYL6</accession>
<sequence length="141" mass="15553">MFAARAFFAASALCLTLSAAQAEGNFASQPTELEPLVMSGADLTFSVTEYTLETGKYYKWRIESDGLEEFRVNAPELWRASWINQVVINDIEVKPLGAIYGVEFDDEGGADIFFVPLLPGNYEFSAPGFESRGMTGTFVVR</sequence>
<name>A0A5B8LYL6_9HYPH</name>
<feature type="chain" id="PRO_5022975208" description="Copper-binding protein" evidence="1">
    <location>
        <begin position="23"/>
        <end position="141"/>
    </location>
</feature>
<dbReference type="AlphaFoldDB" id="A0A5B8LYL6"/>
<dbReference type="SUPFAM" id="SSF49503">
    <property type="entry name" value="Cupredoxins"/>
    <property type="match status" value="1"/>
</dbReference>
<dbReference type="KEGG" id="dea:FPZ08_20410"/>
<dbReference type="EMBL" id="CP042304">
    <property type="protein sequence ID" value="QDZ12899.1"/>
    <property type="molecule type" value="Genomic_DNA"/>
</dbReference>
<protein>
    <recommendedName>
        <fullName evidence="4">Copper-binding protein</fullName>
    </recommendedName>
</protein>
<gene>
    <name evidence="2" type="ORF">FPZ08_20410</name>
</gene>
<evidence type="ECO:0000313" key="2">
    <source>
        <dbReference type="EMBL" id="QDZ12899.1"/>
    </source>
</evidence>
<dbReference type="InterPro" id="IPR008972">
    <property type="entry name" value="Cupredoxin"/>
</dbReference>
<dbReference type="Proteomes" id="UP000315364">
    <property type="component" value="Chromosome"/>
</dbReference>
<keyword evidence="1" id="KW-0732">Signal</keyword>
<dbReference type="OrthoDB" id="5343781at2"/>
<keyword evidence="3" id="KW-1185">Reference proteome</keyword>